<proteinExistence type="predicted"/>
<accession>A0A383E206</accession>
<organism evidence="1">
    <name type="scientific">marine metagenome</name>
    <dbReference type="NCBI Taxonomy" id="408172"/>
    <lineage>
        <taxon>unclassified sequences</taxon>
        <taxon>metagenomes</taxon>
        <taxon>ecological metagenomes</taxon>
    </lineage>
</organism>
<sequence>MPIPFSCIDDELYANPPTLLIGTIDKFARLASEPDSRVLLGLKHGGIHRRPPDLVIQDELHLLTGPLGSLAGLYEAAIETLWSSMEHRVKYIAATATTKGTEKDTLQIYGRNLNVFPPPGYSIDDNFFSKVDKGAHGREHIAILGNVNNSRTVLDKPLANLLQQPFGLLKKHPNMTDEIEPYWTTMVYFNSIRELAGARSALEDNICPQW</sequence>
<dbReference type="EMBL" id="UINC01222017">
    <property type="protein sequence ID" value="SVE50604.1"/>
    <property type="molecule type" value="Genomic_DNA"/>
</dbReference>
<feature type="non-terminal residue" evidence="1">
    <location>
        <position position="210"/>
    </location>
</feature>
<reference evidence="1" key="1">
    <citation type="submission" date="2018-05" db="EMBL/GenBank/DDBJ databases">
        <authorList>
            <person name="Lanie J.A."/>
            <person name="Ng W.-L."/>
            <person name="Kazmierczak K.M."/>
            <person name="Andrzejewski T.M."/>
            <person name="Davidsen T.M."/>
            <person name="Wayne K.J."/>
            <person name="Tettelin H."/>
            <person name="Glass J.I."/>
            <person name="Rusch D."/>
            <person name="Podicherti R."/>
            <person name="Tsui H.-C.T."/>
            <person name="Winkler M.E."/>
        </authorList>
    </citation>
    <scope>NUCLEOTIDE SEQUENCE</scope>
</reference>
<dbReference type="AlphaFoldDB" id="A0A383E206"/>
<evidence type="ECO:0000313" key="1">
    <source>
        <dbReference type="EMBL" id="SVE50604.1"/>
    </source>
</evidence>
<name>A0A383E206_9ZZZZ</name>
<protein>
    <recommendedName>
        <fullName evidence="2">Helicase ATP-binding domain-containing protein</fullName>
    </recommendedName>
</protein>
<gene>
    <name evidence="1" type="ORF">METZ01_LOCUS503458</name>
</gene>
<evidence type="ECO:0008006" key="2">
    <source>
        <dbReference type="Google" id="ProtNLM"/>
    </source>
</evidence>